<dbReference type="Pfam" id="PF00465">
    <property type="entry name" value="Fe-ADH"/>
    <property type="match status" value="1"/>
</dbReference>
<organism evidence="4 5">
    <name type="scientific">Rhizobium tubonense</name>
    <dbReference type="NCBI Taxonomy" id="484088"/>
    <lineage>
        <taxon>Bacteria</taxon>
        <taxon>Pseudomonadati</taxon>
        <taxon>Pseudomonadota</taxon>
        <taxon>Alphaproteobacteria</taxon>
        <taxon>Hyphomicrobiales</taxon>
        <taxon>Rhizobiaceae</taxon>
        <taxon>Rhizobium/Agrobacterium group</taxon>
        <taxon>Rhizobium</taxon>
    </lineage>
</organism>
<protein>
    <submittedName>
        <fullName evidence="4">Alcohol dehydrogenase</fullName>
    </submittedName>
</protein>
<dbReference type="GO" id="GO:0046872">
    <property type="term" value="F:metal ion binding"/>
    <property type="evidence" value="ECO:0007669"/>
    <property type="project" value="InterPro"/>
</dbReference>
<dbReference type="Pfam" id="PF25137">
    <property type="entry name" value="ADH_Fe_C"/>
    <property type="match status" value="1"/>
</dbReference>
<feature type="domain" description="Fe-containing alcohol dehydrogenase-like C-terminal" evidence="3">
    <location>
        <begin position="186"/>
        <end position="331"/>
    </location>
</feature>
<evidence type="ECO:0000313" key="4">
    <source>
        <dbReference type="EMBL" id="PZM09841.1"/>
    </source>
</evidence>
<accession>A0A2W4CAK3</accession>
<dbReference type="EMBL" id="PCDP01000059">
    <property type="protein sequence ID" value="PZM09841.1"/>
    <property type="molecule type" value="Genomic_DNA"/>
</dbReference>
<name>A0A2W4CAK3_9HYPH</name>
<evidence type="ECO:0000259" key="2">
    <source>
        <dbReference type="Pfam" id="PF00465"/>
    </source>
</evidence>
<dbReference type="GO" id="GO:0004022">
    <property type="term" value="F:alcohol dehydrogenase (NAD+) activity"/>
    <property type="evidence" value="ECO:0007669"/>
    <property type="project" value="TreeGrafter"/>
</dbReference>
<keyword evidence="1" id="KW-0560">Oxidoreductase</keyword>
<sequence>MQFSISSIPDIRFGEGSFSGLAAAAESFGGVSVAALIIDGFLAQSGLAEKVKAELARVGIETRAFSDFAGEPKLAHLNAALTVAKGADLVIGIGGGSALDIGKIVGCAAASGKDPMHYALAANPLPKNPLKKIMVPTTAGTGSETSATNIFAGPEGKKLWIWGAETKADIVILDPGLTTTLPANLTAWCGLDAFIHAFEAATNRNTHKGGQFYAHEALRLIASSLETAVKEPRNIEARGNVLLGSCFAGIAIDNCGTAIAHNVSHALAGLGPVHHGLATALGFEVTLPWLVEANTADLNAAARACGLSDASALPAFVSDFMDRCGIIRALPRAFEAFSAADLAAEMRATENQPMRRSTIRDVSAADIDQFAASVMALAKGN</sequence>
<evidence type="ECO:0000256" key="1">
    <source>
        <dbReference type="ARBA" id="ARBA00023002"/>
    </source>
</evidence>
<dbReference type="Gene3D" id="1.20.1090.10">
    <property type="entry name" value="Dehydroquinate synthase-like - alpha domain"/>
    <property type="match status" value="1"/>
</dbReference>
<dbReference type="PANTHER" id="PTHR11496">
    <property type="entry name" value="ALCOHOL DEHYDROGENASE"/>
    <property type="match status" value="1"/>
</dbReference>
<dbReference type="InterPro" id="IPR001670">
    <property type="entry name" value="ADH_Fe/GldA"/>
</dbReference>
<feature type="domain" description="Alcohol dehydrogenase iron-type/glycerol dehydrogenase GldA" evidence="2">
    <location>
        <begin position="10"/>
        <end position="175"/>
    </location>
</feature>
<dbReference type="InterPro" id="IPR056798">
    <property type="entry name" value="ADH_Fe_C"/>
</dbReference>
<reference evidence="4 5" key="1">
    <citation type="journal article" date="2018" name="Sci. Rep.">
        <title>Rhizobium tumorigenes sp. nov., a novel plant tumorigenic bacterium isolated from cane gall tumors on thornless blackberry.</title>
        <authorList>
            <person name="Kuzmanovi N."/>
            <person name="Smalla K."/>
            <person name="Gronow S."/>
            <person name="PuBawska J."/>
        </authorList>
    </citation>
    <scope>NUCLEOTIDE SEQUENCE [LARGE SCALE GENOMIC DNA]</scope>
    <source>
        <strain evidence="4 5">CCBAU 85046</strain>
    </source>
</reference>
<comment type="caution">
    <text evidence="4">The sequence shown here is derived from an EMBL/GenBank/DDBJ whole genome shotgun (WGS) entry which is preliminary data.</text>
</comment>
<dbReference type="Gene3D" id="3.40.50.1970">
    <property type="match status" value="1"/>
</dbReference>
<evidence type="ECO:0000313" key="5">
    <source>
        <dbReference type="Proteomes" id="UP000248925"/>
    </source>
</evidence>
<dbReference type="AlphaFoldDB" id="A0A2W4CAK3"/>
<dbReference type="Proteomes" id="UP000248925">
    <property type="component" value="Unassembled WGS sequence"/>
</dbReference>
<dbReference type="OrthoDB" id="9815791at2"/>
<dbReference type="CDD" id="cd14863">
    <property type="entry name" value="Fe-ADH-like"/>
    <property type="match status" value="1"/>
</dbReference>
<dbReference type="SUPFAM" id="SSF56796">
    <property type="entry name" value="Dehydroquinate synthase-like"/>
    <property type="match status" value="1"/>
</dbReference>
<evidence type="ECO:0000259" key="3">
    <source>
        <dbReference type="Pfam" id="PF25137"/>
    </source>
</evidence>
<proteinExistence type="predicted"/>
<keyword evidence="5" id="KW-1185">Reference proteome</keyword>
<dbReference type="InterPro" id="IPR039697">
    <property type="entry name" value="Alcohol_dehydrogenase_Fe"/>
</dbReference>
<gene>
    <name evidence="4" type="ORF">CPY51_25045</name>
</gene>
<dbReference type="PANTHER" id="PTHR11496:SF83">
    <property type="entry name" value="HYDROXYACID-OXOACID TRANSHYDROGENASE, MITOCHONDRIAL"/>
    <property type="match status" value="1"/>
</dbReference>